<dbReference type="Gramene" id="OMERI06G23440.4">
    <property type="protein sequence ID" value="OMERI06G23440.4"/>
    <property type="gene ID" value="OMERI06G23440"/>
</dbReference>
<sequence length="957" mass="108001">MTRLTVGRGRVGCLPQPKAKQIRQLPERSSGNAFPFASSRPPPPPTSARRRRRRGHMIPRLRVLLPGTRGLCTASPAEAAAAPLSAAELELLLRRDHYSASTRRFHSFLPLLSHPSLLLSSALLLRRRAHPSLHSPPPEPPPLPPAAAAAAAEAISSPSSHLRLLLPSRVKGRPLPVPTLPLRLATLSASSALDAVFAPRAATFAYRARHAAVRYLHSIPNASWFFRVAIPRQPFGPHHVRRLLSAISGKIDDPGFVEFLRELFASDAVAFELGGCDLGRGLPQESELTATLLNIFFDPVDREVIAIREEVHKKNPRVKDDSVLHTPVRVYAVRYLDEMLVVTSGSKMLTIEVRDRILAVLEGDLEVKVDKLGSSVHSAESEKMEFLGMEFQAVPPSVLHPPMSEKAKRARKMYLKRKAAKAQELKNARETRRKKLGLKILSHLFKKVRRGHEFKFDFQIESEVQQLFKEWAEEVVTEYFKSPEHCRYWHRLLTSGDFLSLARVRDQLPPELVDSYDKFQETLDRFLMPMGDRGTSDEEERLAEEEERQYEKRTVQDLTKLKMRVNAPIELMVKTVVSYHLRFSCFLTLAEKHECTKRQAISHYSKDLKVKNDDGVAEVHFPTEREIRMMGDKNLSDPMPVDGALTMIFVRLAVDDPTYPCVAHFCAETDTVIYRIRLLQNRLNVDPLNEKKWVQGLSAIHESLNKKCLPLCPMHASDLLLGKITLQDIDCTRFVDLVDSVIDLARNLVIPTELIVMVRMYHHDEVLSSMVKVVSCFSLTWPCRDISMLNRKLFMIVVMAGIGFHEMDDKATGPCRRWNIFGGVRSTAAVDTSYAQDLDQSLKGRQTATARGATFHVIIGRRHRASTASGFRTDLVVGAQRGILDLHEDVQTCGYEDVQVMWNMLSSEKEAAPAPPPRKRALWRLRLPVWPAAVWSPRGRGMQQREPNPTAACNFAM</sequence>
<dbReference type="GO" id="GO:0006315">
    <property type="term" value="P:homing of group II introns"/>
    <property type="evidence" value="ECO:0007669"/>
    <property type="project" value="TreeGrafter"/>
</dbReference>
<reference evidence="2" key="1">
    <citation type="submission" date="2015-04" db="UniProtKB">
        <authorList>
            <consortium name="EnsemblPlants"/>
        </authorList>
    </citation>
    <scope>IDENTIFICATION</scope>
</reference>
<dbReference type="PANTHER" id="PTHR33642">
    <property type="entry name" value="COX1/OXI3 INTRON 1 PROTEIN-RELATED"/>
    <property type="match status" value="1"/>
</dbReference>
<feature type="region of interest" description="Disordered" evidence="1">
    <location>
        <begin position="18"/>
        <end position="57"/>
    </location>
</feature>
<evidence type="ECO:0000313" key="2">
    <source>
        <dbReference type="EnsemblPlants" id="OMERI06G23440.4"/>
    </source>
</evidence>
<name>A0A0E0E4Q0_9ORYZ</name>
<accession>A0A0E0E4Q0</accession>
<dbReference type="AlphaFoldDB" id="A0A0E0E4Q0"/>
<feature type="compositionally biased region" description="Basic residues" evidence="1">
    <location>
        <begin position="48"/>
        <end position="57"/>
    </location>
</feature>
<organism evidence="2">
    <name type="scientific">Oryza meridionalis</name>
    <dbReference type="NCBI Taxonomy" id="40149"/>
    <lineage>
        <taxon>Eukaryota</taxon>
        <taxon>Viridiplantae</taxon>
        <taxon>Streptophyta</taxon>
        <taxon>Embryophyta</taxon>
        <taxon>Tracheophyta</taxon>
        <taxon>Spermatophyta</taxon>
        <taxon>Magnoliopsida</taxon>
        <taxon>Liliopsida</taxon>
        <taxon>Poales</taxon>
        <taxon>Poaceae</taxon>
        <taxon>BOP clade</taxon>
        <taxon>Oryzoideae</taxon>
        <taxon>Oryzeae</taxon>
        <taxon>Oryzinae</taxon>
        <taxon>Oryza</taxon>
    </lineage>
</organism>
<dbReference type="Proteomes" id="UP000008021">
    <property type="component" value="Chromosome 6"/>
</dbReference>
<dbReference type="GO" id="GO:0005739">
    <property type="term" value="C:mitochondrion"/>
    <property type="evidence" value="ECO:0007669"/>
    <property type="project" value="TreeGrafter"/>
</dbReference>
<proteinExistence type="predicted"/>
<dbReference type="EnsemblPlants" id="OMERI06G23440.4">
    <property type="protein sequence ID" value="OMERI06G23440.4"/>
    <property type="gene ID" value="OMERI06G23440"/>
</dbReference>
<keyword evidence="3" id="KW-1185">Reference proteome</keyword>
<dbReference type="PANTHER" id="PTHR33642:SF4">
    <property type="entry name" value="COX1_OXI3 INTRON 1 PROTEIN-RELATED"/>
    <property type="match status" value="1"/>
</dbReference>
<dbReference type="GO" id="GO:0090615">
    <property type="term" value="P:mitochondrial mRNA processing"/>
    <property type="evidence" value="ECO:0007669"/>
    <property type="project" value="TreeGrafter"/>
</dbReference>
<dbReference type="HOGENOM" id="CLU_013547_0_0_1"/>
<evidence type="ECO:0008006" key="4">
    <source>
        <dbReference type="Google" id="ProtNLM"/>
    </source>
</evidence>
<dbReference type="STRING" id="40149.A0A0E0E4Q0"/>
<dbReference type="GO" id="GO:0003964">
    <property type="term" value="F:RNA-directed DNA polymerase activity"/>
    <property type="evidence" value="ECO:0007669"/>
    <property type="project" value="TreeGrafter"/>
</dbReference>
<protein>
    <recommendedName>
        <fullName evidence="4">Domain X domain-containing protein</fullName>
    </recommendedName>
</protein>
<evidence type="ECO:0000256" key="1">
    <source>
        <dbReference type="SAM" id="MobiDB-lite"/>
    </source>
</evidence>
<evidence type="ECO:0000313" key="3">
    <source>
        <dbReference type="Proteomes" id="UP000008021"/>
    </source>
</evidence>
<reference evidence="2" key="2">
    <citation type="submission" date="2018-05" db="EMBL/GenBank/DDBJ databases">
        <title>OmerRS3 (Oryza meridionalis Reference Sequence Version 3).</title>
        <authorList>
            <person name="Zhang J."/>
            <person name="Kudrna D."/>
            <person name="Lee S."/>
            <person name="Talag J."/>
            <person name="Welchert J."/>
            <person name="Wing R.A."/>
        </authorList>
    </citation>
    <scope>NUCLEOTIDE SEQUENCE [LARGE SCALE GENOMIC DNA]</scope>
    <source>
        <strain evidence="2">cv. OR44</strain>
    </source>
</reference>
<dbReference type="eggNOG" id="KOG1075">
    <property type="taxonomic scope" value="Eukaryota"/>
</dbReference>